<dbReference type="InterPro" id="IPR013498">
    <property type="entry name" value="Topo_IA_Znf"/>
</dbReference>
<organism evidence="2 3">
    <name type="scientific">Planococcus lenghuensis</name>
    <dbReference type="NCBI Taxonomy" id="2213202"/>
    <lineage>
        <taxon>Bacteria</taxon>
        <taxon>Bacillati</taxon>
        <taxon>Bacillota</taxon>
        <taxon>Bacilli</taxon>
        <taxon>Bacillales</taxon>
        <taxon>Caryophanaceae</taxon>
        <taxon>Planococcus</taxon>
    </lineage>
</organism>
<evidence type="ECO:0000313" key="2">
    <source>
        <dbReference type="EMBL" id="AQQ54033.1"/>
    </source>
</evidence>
<dbReference type="Proteomes" id="UP000188184">
    <property type="component" value="Chromosome"/>
</dbReference>
<dbReference type="Pfam" id="PF01396">
    <property type="entry name" value="Zn_ribbon_Top1"/>
    <property type="match status" value="1"/>
</dbReference>
<dbReference type="Pfam" id="PF08378">
    <property type="entry name" value="NERD"/>
    <property type="match status" value="1"/>
</dbReference>
<dbReference type="AlphaFoldDB" id="A0A1Q2L0U2"/>
<evidence type="ECO:0000259" key="1">
    <source>
        <dbReference type="PROSITE" id="PS50965"/>
    </source>
</evidence>
<feature type="domain" description="NERD" evidence="1">
    <location>
        <begin position="22"/>
        <end position="138"/>
    </location>
</feature>
<evidence type="ECO:0000313" key="3">
    <source>
        <dbReference type="Proteomes" id="UP000188184"/>
    </source>
</evidence>
<dbReference type="GO" id="GO:0003677">
    <property type="term" value="F:DNA binding"/>
    <property type="evidence" value="ECO:0007669"/>
    <property type="project" value="InterPro"/>
</dbReference>
<keyword evidence="3" id="KW-1185">Reference proteome</keyword>
<accession>A0A1Q2L0U2</accession>
<dbReference type="PROSITE" id="PS50965">
    <property type="entry name" value="NERD"/>
    <property type="match status" value="1"/>
</dbReference>
<reference evidence="2 3" key="1">
    <citation type="submission" date="2017-02" db="EMBL/GenBank/DDBJ databases">
        <title>The complete genomic sequence of a novel cold adapted crude oil-degrading bacterium Planococcus qaidamina Y42.</title>
        <authorList>
            <person name="Yang R."/>
        </authorList>
    </citation>
    <scope>NUCLEOTIDE SEQUENCE [LARGE SCALE GENOMIC DNA]</scope>
    <source>
        <strain evidence="2 3">Y42</strain>
    </source>
</reference>
<dbReference type="RefSeq" id="WP_077589926.1">
    <property type="nucleotide sequence ID" value="NZ_CP019640.1"/>
</dbReference>
<proteinExistence type="predicted"/>
<gene>
    <name evidence="2" type="ORF">B0X71_13615</name>
</gene>
<dbReference type="OrthoDB" id="5782056at2"/>
<protein>
    <recommendedName>
        <fullName evidence="1">NERD domain-containing protein</fullName>
    </recommendedName>
</protein>
<dbReference type="SUPFAM" id="SSF57783">
    <property type="entry name" value="Zinc beta-ribbon"/>
    <property type="match status" value="1"/>
</dbReference>
<name>A0A1Q2L0U2_9BACL</name>
<dbReference type="Gene3D" id="3.30.65.10">
    <property type="entry name" value="Bacterial Topoisomerase I, domain 1"/>
    <property type="match status" value="1"/>
</dbReference>
<dbReference type="EMBL" id="CP019640">
    <property type="protein sequence ID" value="AQQ54033.1"/>
    <property type="molecule type" value="Genomic_DNA"/>
</dbReference>
<dbReference type="GO" id="GO:0005694">
    <property type="term" value="C:chromosome"/>
    <property type="evidence" value="ECO:0007669"/>
    <property type="project" value="InterPro"/>
</dbReference>
<dbReference type="KEGG" id="pmar:B0X71_13615"/>
<sequence>MAIGILLTLLAVGIALKSPQVKGYLGEMGIRFALRGLGKENIEILNDITLQNGNKTAQIDHIVIGRNGIFVIETKNYQGWIFGSEKNAKWTQTIYKSKRQFQNPIHQNYGHIKTLEQYLPDYVQPIVSIVAFTNSGTLKKIDVTSDHIHVVQTDGVVPVIKSYTEERFSQRKVHEIADQIRTFSLRGRTVKQQHVATIQADQQQKAKDMSQGICPKCGQPLVARTGKRGSFTGCSAFPKCRFTAA</sequence>
<dbReference type="GO" id="GO:0006265">
    <property type="term" value="P:DNA topological change"/>
    <property type="evidence" value="ECO:0007669"/>
    <property type="project" value="InterPro"/>
</dbReference>
<dbReference type="GO" id="GO:0003916">
    <property type="term" value="F:DNA topoisomerase activity"/>
    <property type="evidence" value="ECO:0007669"/>
    <property type="project" value="InterPro"/>
</dbReference>
<dbReference type="InterPro" id="IPR011528">
    <property type="entry name" value="NERD"/>
</dbReference>